<protein>
    <recommendedName>
        <fullName evidence="1">Replication-associated protein ORF2/G2P domain-containing protein</fullName>
    </recommendedName>
</protein>
<organism evidence="2 3">
    <name type="scientific">Acetobacter syzygii</name>
    <dbReference type="NCBI Taxonomy" id="146476"/>
    <lineage>
        <taxon>Bacteria</taxon>
        <taxon>Pseudomonadati</taxon>
        <taxon>Pseudomonadota</taxon>
        <taxon>Alphaproteobacteria</taxon>
        <taxon>Acetobacterales</taxon>
        <taxon>Acetobacteraceae</taxon>
        <taxon>Acetobacter</taxon>
    </lineage>
</organism>
<dbReference type="RefSeq" id="WP_095351120.1">
    <property type="nucleotide sequence ID" value="NZ_NDFO01000003.1"/>
</dbReference>
<proteinExistence type="predicted"/>
<accession>A0A270BWP9</accession>
<dbReference type="Proteomes" id="UP000216033">
    <property type="component" value="Unassembled WGS sequence"/>
</dbReference>
<feature type="domain" description="Replication-associated protein ORF2/G2P" evidence="1">
    <location>
        <begin position="55"/>
        <end position="159"/>
    </location>
</feature>
<sequence length="370" mass="43889">MITIDTENIKENISSKPVFFVNNSNEYKKYTNHIRNIALSKALHHYADSNKLASLFITLTCEKHKENKGLSKNELNNKFQYIQKELKKNNILNYGIKSLELTQNKIYHMHIVLFCFKEDIEKIRKITNSKFLSDINKNDLSFQKIFKETTSHVVQYINKIEFKNDITKKESNLISYSEISFYGIKKIIKEYDRIYKKDFSDVDFSRHKRLGILENIKVDLKINNLIKSKKLFTAMAELGAFTKLSKKINSKRWNLQKLNPQKIKKLFSKKLHTRKMPLCSMFSKDNSENTNITKKERLNYLSYIPPPFERVTESFLCLKVSIFEYNYYFKIISGGQIMLYHCLAKIKHYYTGKPPPFQRCTNTNLLRLWE</sequence>
<dbReference type="InterPro" id="IPR056906">
    <property type="entry name" value="ORF2/G2P_dom"/>
</dbReference>
<comment type="caution">
    <text evidence="2">The sequence shown here is derived from an EMBL/GenBank/DDBJ whole genome shotgun (WGS) entry which is preliminary data.</text>
</comment>
<evidence type="ECO:0000259" key="1">
    <source>
        <dbReference type="Pfam" id="PF23343"/>
    </source>
</evidence>
<dbReference type="EMBL" id="NDFP01000001">
    <property type="protein sequence ID" value="PAL29294.1"/>
    <property type="molecule type" value="Genomic_DNA"/>
</dbReference>
<keyword evidence="3" id="KW-1185">Reference proteome</keyword>
<evidence type="ECO:0000313" key="3">
    <source>
        <dbReference type="Proteomes" id="UP000216033"/>
    </source>
</evidence>
<gene>
    <name evidence="2" type="ORF">B9K05_01185</name>
</gene>
<dbReference type="OrthoDB" id="7281365at2"/>
<dbReference type="AlphaFoldDB" id="A0A270BWP9"/>
<evidence type="ECO:0000313" key="2">
    <source>
        <dbReference type="EMBL" id="PAL29294.1"/>
    </source>
</evidence>
<dbReference type="Pfam" id="PF23343">
    <property type="entry name" value="REP_ORF2-G2P"/>
    <property type="match status" value="1"/>
</dbReference>
<reference evidence="2 3" key="1">
    <citation type="submission" date="2017-04" db="EMBL/GenBank/DDBJ databases">
        <title>Kefir bacterial isolates.</title>
        <authorList>
            <person name="Kim Y."/>
            <person name="Blasche S."/>
            <person name="Patil K.R."/>
        </authorList>
    </citation>
    <scope>NUCLEOTIDE SEQUENCE [LARGE SCALE GENOMIC DNA]</scope>
    <source>
        <strain evidence="2 3">KR-2</strain>
    </source>
</reference>
<name>A0A270BWP9_9PROT</name>